<dbReference type="AlphaFoldDB" id="A0A834HES4"/>
<evidence type="ECO:0000313" key="2">
    <source>
        <dbReference type="EMBL" id="KAF7150936.1"/>
    </source>
</evidence>
<dbReference type="Pfam" id="PF07911">
    <property type="entry name" value="DUF1677"/>
    <property type="match status" value="1"/>
</dbReference>
<dbReference type="PANTHER" id="PTHR33108">
    <property type="entry name" value="OS01G0745000 PROTEIN"/>
    <property type="match status" value="1"/>
</dbReference>
<evidence type="ECO:0000256" key="1">
    <source>
        <dbReference type="SAM" id="MobiDB-lite"/>
    </source>
</evidence>
<accession>A0A834HES4</accession>
<dbReference type="EMBL" id="WJXA01000002">
    <property type="protein sequence ID" value="KAF7150936.1"/>
    <property type="molecule type" value="Genomic_DNA"/>
</dbReference>
<evidence type="ECO:0008006" key="4">
    <source>
        <dbReference type="Google" id="ProtNLM"/>
    </source>
</evidence>
<sequence length="176" mass="19982">MANIDKVEQAECECCGLEEECTQEYIRKTKDCYSGKWVCGLCSEAVKEALVREPKKAIEEALRNQREFCQEFQSSRLNPELSLTCAMRKIAKRSCHAFGQLKDCRFHFASALMDDRTLNPLKFVSGSQKRLFNTRFPHPPPTPPLTLPMLKDKEPPLAAVGPSADDHRHPPITTME</sequence>
<evidence type="ECO:0000313" key="3">
    <source>
        <dbReference type="Proteomes" id="UP000626092"/>
    </source>
</evidence>
<feature type="compositionally biased region" description="Pro residues" evidence="1">
    <location>
        <begin position="137"/>
        <end position="146"/>
    </location>
</feature>
<dbReference type="Proteomes" id="UP000626092">
    <property type="component" value="Unassembled WGS sequence"/>
</dbReference>
<keyword evidence="3" id="KW-1185">Reference proteome</keyword>
<reference evidence="2" key="1">
    <citation type="submission" date="2019-11" db="EMBL/GenBank/DDBJ databases">
        <authorList>
            <person name="Liu Y."/>
            <person name="Hou J."/>
            <person name="Li T.-Q."/>
            <person name="Guan C.-H."/>
            <person name="Wu X."/>
            <person name="Wu H.-Z."/>
            <person name="Ling F."/>
            <person name="Zhang R."/>
            <person name="Shi X.-G."/>
            <person name="Ren J.-P."/>
            <person name="Chen E.-F."/>
            <person name="Sun J.-M."/>
        </authorList>
    </citation>
    <scope>NUCLEOTIDE SEQUENCE</scope>
    <source>
        <strain evidence="2">Adult_tree_wgs_1</strain>
        <tissue evidence="2">Leaves</tissue>
    </source>
</reference>
<organism evidence="2 3">
    <name type="scientific">Rhododendron simsii</name>
    <name type="common">Sims's rhododendron</name>
    <dbReference type="NCBI Taxonomy" id="118357"/>
    <lineage>
        <taxon>Eukaryota</taxon>
        <taxon>Viridiplantae</taxon>
        <taxon>Streptophyta</taxon>
        <taxon>Embryophyta</taxon>
        <taxon>Tracheophyta</taxon>
        <taxon>Spermatophyta</taxon>
        <taxon>Magnoliopsida</taxon>
        <taxon>eudicotyledons</taxon>
        <taxon>Gunneridae</taxon>
        <taxon>Pentapetalae</taxon>
        <taxon>asterids</taxon>
        <taxon>Ericales</taxon>
        <taxon>Ericaceae</taxon>
        <taxon>Ericoideae</taxon>
        <taxon>Rhodoreae</taxon>
        <taxon>Rhododendron</taxon>
    </lineage>
</organism>
<protein>
    <recommendedName>
        <fullName evidence="4">DUF1677 family protein</fullName>
    </recommendedName>
</protein>
<feature type="region of interest" description="Disordered" evidence="1">
    <location>
        <begin position="132"/>
        <end position="176"/>
    </location>
</feature>
<dbReference type="OrthoDB" id="678173at2759"/>
<gene>
    <name evidence="2" type="ORF">RHSIM_Rhsim02G0176300</name>
</gene>
<proteinExistence type="predicted"/>
<name>A0A834HES4_RHOSS</name>
<dbReference type="InterPro" id="IPR012876">
    <property type="entry name" value="DUF1677_pln"/>
</dbReference>
<comment type="caution">
    <text evidence="2">The sequence shown here is derived from an EMBL/GenBank/DDBJ whole genome shotgun (WGS) entry which is preliminary data.</text>
</comment>
<dbReference type="PANTHER" id="PTHR33108:SF14">
    <property type="entry name" value="OS01G0745000 PROTEIN"/>
    <property type="match status" value="1"/>
</dbReference>